<dbReference type="Gene3D" id="1.20.120.1760">
    <property type="match status" value="1"/>
</dbReference>
<comment type="subcellular location">
    <subcellularLocation>
        <location evidence="2">Endomembrane system</location>
        <topology evidence="2">Multi-pass membrane protein</topology>
    </subcellularLocation>
</comment>
<evidence type="ECO:0000256" key="13">
    <source>
        <dbReference type="ARBA" id="ARBA00023264"/>
    </source>
</evidence>
<evidence type="ECO:0000256" key="14">
    <source>
        <dbReference type="ARBA" id="ARBA00032361"/>
    </source>
</evidence>
<dbReference type="GO" id="GO:0008654">
    <property type="term" value="P:phospholipid biosynthetic process"/>
    <property type="evidence" value="ECO:0007669"/>
    <property type="project" value="UniProtKB-KW"/>
</dbReference>
<dbReference type="NCBIfam" id="TIGR00473">
    <property type="entry name" value="pssA"/>
    <property type="match status" value="1"/>
</dbReference>
<dbReference type="PROSITE" id="PS00379">
    <property type="entry name" value="CDP_ALCOHOL_P_TRANSF"/>
    <property type="match status" value="1"/>
</dbReference>
<comment type="similarity">
    <text evidence="3 15">Belongs to the CDP-alcohol phosphatidyltransferase class-I family.</text>
</comment>
<evidence type="ECO:0000256" key="8">
    <source>
        <dbReference type="ARBA" id="ARBA00022692"/>
    </source>
</evidence>
<dbReference type="AlphaFoldDB" id="A0A4R1EY45"/>
<gene>
    <name evidence="17" type="ORF">EV695_2897</name>
</gene>
<evidence type="ECO:0000313" key="17">
    <source>
        <dbReference type="EMBL" id="TCJ84934.1"/>
    </source>
</evidence>
<dbReference type="EMBL" id="SMFQ01000004">
    <property type="protein sequence ID" value="TCJ84934.1"/>
    <property type="molecule type" value="Genomic_DNA"/>
</dbReference>
<dbReference type="InterPro" id="IPR043130">
    <property type="entry name" value="CDP-OH_PTrfase_TM_dom"/>
</dbReference>
<evidence type="ECO:0000256" key="7">
    <source>
        <dbReference type="ARBA" id="ARBA00022679"/>
    </source>
</evidence>
<evidence type="ECO:0000256" key="1">
    <source>
        <dbReference type="ARBA" id="ARBA00000287"/>
    </source>
</evidence>
<keyword evidence="18" id="KW-1185">Reference proteome</keyword>
<keyword evidence="13" id="KW-1208">Phospholipid metabolism</keyword>
<dbReference type="Proteomes" id="UP000294887">
    <property type="component" value="Unassembled WGS sequence"/>
</dbReference>
<sequence length="263" mass="29234">MNESTKPSPRKGIYLLPNLVTTAALFSGFFAILAAMNGQFEKACIAVFVAMILDGLDGRVARWTNTSSEFGEQYDSLSDLVSFGLAPALVIYQWSLIFMRDTSVSWGKLGWMAAFIYVACAALRLARFNSQIHEVDKRHFIGLPSPASAAIVVGMVWMLHDLEFEGKALQIPALLITIFAGLLMVSNVKYNSFKDFDLKSKVPHLAILVIILIFALVQVAPPIVLFFVFFIYALSGPFNWLQTRRKALKRLSETQNKKTGDDA</sequence>
<comment type="caution">
    <text evidence="17">The sequence shown here is derived from an EMBL/GenBank/DDBJ whole genome shotgun (WGS) entry which is preliminary data.</text>
</comment>
<dbReference type="EC" id="2.7.8.8" evidence="4"/>
<evidence type="ECO:0000256" key="4">
    <source>
        <dbReference type="ARBA" id="ARBA00013174"/>
    </source>
</evidence>
<protein>
    <recommendedName>
        <fullName evidence="5">CDP-diacylglycerol--serine O-phosphatidyltransferase</fullName>
        <ecNumber evidence="4">2.7.8.8</ecNumber>
    </recommendedName>
    <alternativeName>
        <fullName evidence="14">Phosphatidylserine synthase</fullName>
    </alternativeName>
</protein>
<dbReference type="PANTHER" id="PTHR14269">
    <property type="entry name" value="CDP-DIACYLGLYCEROL--GLYCEROL-3-PHOSPHATE 3-PHOSPHATIDYLTRANSFERASE-RELATED"/>
    <property type="match status" value="1"/>
</dbReference>
<evidence type="ECO:0000256" key="15">
    <source>
        <dbReference type="RuleBase" id="RU003750"/>
    </source>
</evidence>
<dbReference type="InterPro" id="IPR048254">
    <property type="entry name" value="CDP_ALCOHOL_P_TRANSF_CS"/>
</dbReference>
<feature type="transmembrane region" description="Helical" evidence="16">
    <location>
        <begin position="223"/>
        <end position="241"/>
    </location>
</feature>
<keyword evidence="9 16" id="KW-1133">Transmembrane helix</keyword>
<evidence type="ECO:0000256" key="9">
    <source>
        <dbReference type="ARBA" id="ARBA00022989"/>
    </source>
</evidence>
<dbReference type="PANTHER" id="PTHR14269:SF61">
    <property type="entry name" value="CDP-DIACYLGLYCEROL--SERINE O-PHOSPHATIDYLTRANSFERASE"/>
    <property type="match status" value="1"/>
</dbReference>
<name>A0A4R1EY45_9GAMM</name>
<feature type="transmembrane region" description="Helical" evidence="16">
    <location>
        <begin position="12"/>
        <end position="34"/>
    </location>
</feature>
<evidence type="ECO:0000256" key="6">
    <source>
        <dbReference type="ARBA" id="ARBA00022516"/>
    </source>
</evidence>
<feature type="transmembrane region" description="Helical" evidence="16">
    <location>
        <begin position="202"/>
        <end position="217"/>
    </location>
</feature>
<feature type="transmembrane region" description="Helical" evidence="16">
    <location>
        <begin position="140"/>
        <end position="159"/>
    </location>
</feature>
<evidence type="ECO:0000256" key="2">
    <source>
        <dbReference type="ARBA" id="ARBA00004127"/>
    </source>
</evidence>
<dbReference type="InterPro" id="IPR004533">
    <property type="entry name" value="CDP-diaglyc--ser_O-PTrfase"/>
</dbReference>
<accession>A0A4R1EY45</accession>
<keyword evidence="6" id="KW-0444">Lipid biosynthesis</keyword>
<keyword evidence="7 15" id="KW-0808">Transferase</keyword>
<reference evidence="17 18" key="1">
    <citation type="submission" date="2019-03" db="EMBL/GenBank/DDBJ databases">
        <title>Genomic Encyclopedia of Type Strains, Phase IV (KMG-IV): sequencing the most valuable type-strain genomes for metagenomic binning, comparative biology and taxonomic classification.</title>
        <authorList>
            <person name="Goeker M."/>
        </authorList>
    </citation>
    <scope>NUCLEOTIDE SEQUENCE [LARGE SCALE GENOMIC DNA]</scope>
    <source>
        <strain evidence="17 18">DSM 24830</strain>
    </source>
</reference>
<organism evidence="17 18">
    <name type="scientific">Cocleimonas flava</name>
    <dbReference type="NCBI Taxonomy" id="634765"/>
    <lineage>
        <taxon>Bacteria</taxon>
        <taxon>Pseudomonadati</taxon>
        <taxon>Pseudomonadota</taxon>
        <taxon>Gammaproteobacteria</taxon>
        <taxon>Thiotrichales</taxon>
        <taxon>Thiotrichaceae</taxon>
        <taxon>Cocleimonas</taxon>
    </lineage>
</organism>
<feature type="transmembrane region" description="Helical" evidence="16">
    <location>
        <begin position="109"/>
        <end position="128"/>
    </location>
</feature>
<evidence type="ECO:0000256" key="5">
    <source>
        <dbReference type="ARBA" id="ARBA00017171"/>
    </source>
</evidence>
<evidence type="ECO:0000256" key="3">
    <source>
        <dbReference type="ARBA" id="ARBA00010441"/>
    </source>
</evidence>
<dbReference type="InterPro" id="IPR050324">
    <property type="entry name" value="CDP-alcohol_PTase-I"/>
</dbReference>
<evidence type="ECO:0000256" key="10">
    <source>
        <dbReference type="ARBA" id="ARBA00023098"/>
    </source>
</evidence>
<keyword evidence="10" id="KW-0443">Lipid metabolism</keyword>
<evidence type="ECO:0000313" key="18">
    <source>
        <dbReference type="Proteomes" id="UP000294887"/>
    </source>
</evidence>
<comment type="catalytic activity">
    <reaction evidence="1">
        <text>a CDP-1,2-diacyl-sn-glycerol + L-serine = a 1,2-diacyl-sn-glycero-3-phospho-L-serine + CMP + H(+)</text>
        <dbReference type="Rhea" id="RHEA:16913"/>
        <dbReference type="ChEBI" id="CHEBI:15378"/>
        <dbReference type="ChEBI" id="CHEBI:33384"/>
        <dbReference type="ChEBI" id="CHEBI:57262"/>
        <dbReference type="ChEBI" id="CHEBI:58332"/>
        <dbReference type="ChEBI" id="CHEBI:60377"/>
        <dbReference type="EC" id="2.7.8.8"/>
    </reaction>
</comment>
<proteinExistence type="inferred from homology"/>
<dbReference type="RefSeq" id="WP_131906657.1">
    <property type="nucleotide sequence ID" value="NZ_BAAAFU010000006.1"/>
</dbReference>
<dbReference type="GO" id="GO:0012505">
    <property type="term" value="C:endomembrane system"/>
    <property type="evidence" value="ECO:0007669"/>
    <property type="project" value="UniProtKB-SubCell"/>
</dbReference>
<keyword evidence="11 16" id="KW-0472">Membrane</keyword>
<dbReference type="OrthoDB" id="9777147at2"/>
<keyword evidence="12" id="KW-0594">Phospholipid biosynthesis</keyword>
<dbReference type="GO" id="GO:0003882">
    <property type="term" value="F:CDP-diacylglycerol-serine O-phosphatidyltransferase activity"/>
    <property type="evidence" value="ECO:0007669"/>
    <property type="project" value="UniProtKB-EC"/>
</dbReference>
<keyword evidence="8 16" id="KW-0812">Transmembrane</keyword>
<dbReference type="InterPro" id="IPR000462">
    <property type="entry name" value="CDP-OH_P_trans"/>
</dbReference>
<dbReference type="GO" id="GO:0016020">
    <property type="term" value="C:membrane"/>
    <property type="evidence" value="ECO:0007669"/>
    <property type="project" value="InterPro"/>
</dbReference>
<evidence type="ECO:0000256" key="16">
    <source>
        <dbReference type="SAM" id="Phobius"/>
    </source>
</evidence>
<evidence type="ECO:0000256" key="12">
    <source>
        <dbReference type="ARBA" id="ARBA00023209"/>
    </source>
</evidence>
<dbReference type="Pfam" id="PF01066">
    <property type="entry name" value="CDP-OH_P_transf"/>
    <property type="match status" value="1"/>
</dbReference>
<feature type="transmembrane region" description="Helical" evidence="16">
    <location>
        <begin position="171"/>
        <end position="190"/>
    </location>
</feature>
<evidence type="ECO:0000256" key="11">
    <source>
        <dbReference type="ARBA" id="ARBA00023136"/>
    </source>
</evidence>